<feature type="compositionally biased region" description="Basic and acidic residues" evidence="1">
    <location>
        <begin position="18"/>
        <end position="46"/>
    </location>
</feature>
<evidence type="ECO:0000313" key="2">
    <source>
        <dbReference type="Proteomes" id="UP000813463"/>
    </source>
</evidence>
<feature type="compositionally biased region" description="Basic residues" evidence="1">
    <location>
        <begin position="102"/>
        <end position="117"/>
    </location>
</feature>
<reference evidence="3" key="2">
    <citation type="submission" date="2025-08" db="UniProtKB">
        <authorList>
            <consortium name="RefSeq"/>
        </authorList>
    </citation>
    <scope>IDENTIFICATION</scope>
    <source>
        <tissue evidence="3">Leaf</tissue>
    </source>
</reference>
<sequence length="181" mass="21616">MVQELQRKLIEQEKKLKMIEHKKMVEKEKEDKEQKNTIKDREKQEEPEKDEDEDEDEVRVPEEQEELERKDEADGTNTETVVVLENEKKKDGQEPGEEPQKSKGKSKKTVPNRKRTRGQMLKEKEVKQELDDAHRKKNLFPAEKFKKLKYELLQLLRRGEEIGDKRKQLAVQSDYEDEEGE</sequence>
<protein>
    <submittedName>
        <fullName evidence="3">Uncharacterized protein</fullName>
    </submittedName>
</protein>
<accession>A0ABM3QYK1</accession>
<feature type="compositionally biased region" description="Basic and acidic residues" evidence="1">
    <location>
        <begin position="58"/>
        <end position="73"/>
    </location>
</feature>
<dbReference type="GeneID" id="130463367"/>
<organism evidence="2 3">
    <name type="scientific">Spinacia oleracea</name>
    <name type="common">Spinach</name>
    <dbReference type="NCBI Taxonomy" id="3562"/>
    <lineage>
        <taxon>Eukaryota</taxon>
        <taxon>Viridiplantae</taxon>
        <taxon>Streptophyta</taxon>
        <taxon>Embryophyta</taxon>
        <taxon>Tracheophyta</taxon>
        <taxon>Spermatophyta</taxon>
        <taxon>Magnoliopsida</taxon>
        <taxon>eudicotyledons</taxon>
        <taxon>Gunneridae</taxon>
        <taxon>Pentapetalae</taxon>
        <taxon>Caryophyllales</taxon>
        <taxon>Chenopodiaceae</taxon>
        <taxon>Chenopodioideae</taxon>
        <taxon>Anserineae</taxon>
        <taxon>Spinacia</taxon>
    </lineage>
</organism>
<feature type="region of interest" description="Disordered" evidence="1">
    <location>
        <begin position="161"/>
        <end position="181"/>
    </location>
</feature>
<evidence type="ECO:0000313" key="3">
    <source>
        <dbReference type="RefSeq" id="XP_056688454.1"/>
    </source>
</evidence>
<gene>
    <name evidence="3" type="primary">LOC130463367</name>
</gene>
<keyword evidence="2" id="KW-1185">Reference proteome</keyword>
<feature type="region of interest" description="Disordered" evidence="1">
    <location>
        <begin position="18"/>
        <end position="131"/>
    </location>
</feature>
<proteinExistence type="predicted"/>
<feature type="compositionally biased region" description="Basic and acidic residues" evidence="1">
    <location>
        <begin position="85"/>
        <end position="101"/>
    </location>
</feature>
<name>A0ABM3QYK1_SPIOL</name>
<reference evidence="2" key="1">
    <citation type="journal article" date="2021" name="Nat. Commun.">
        <title>Genomic analyses provide insights into spinach domestication and the genetic basis of agronomic traits.</title>
        <authorList>
            <person name="Cai X."/>
            <person name="Sun X."/>
            <person name="Xu C."/>
            <person name="Sun H."/>
            <person name="Wang X."/>
            <person name="Ge C."/>
            <person name="Zhang Z."/>
            <person name="Wang Q."/>
            <person name="Fei Z."/>
            <person name="Jiao C."/>
            <person name="Wang Q."/>
        </authorList>
    </citation>
    <scope>NUCLEOTIDE SEQUENCE [LARGE SCALE GENOMIC DNA]</scope>
    <source>
        <strain evidence="2">cv. Varoflay</strain>
    </source>
</reference>
<evidence type="ECO:0000256" key="1">
    <source>
        <dbReference type="SAM" id="MobiDB-lite"/>
    </source>
</evidence>
<dbReference type="RefSeq" id="XP_056688454.1">
    <property type="nucleotide sequence ID" value="XM_056832476.1"/>
</dbReference>
<dbReference type="Proteomes" id="UP000813463">
    <property type="component" value="Chromosome 6"/>
</dbReference>
<feature type="compositionally biased region" description="Basic and acidic residues" evidence="1">
    <location>
        <begin position="120"/>
        <end position="131"/>
    </location>
</feature>
<feature type="compositionally biased region" description="Acidic residues" evidence="1">
    <location>
        <begin position="47"/>
        <end position="57"/>
    </location>
</feature>